<feature type="compositionally biased region" description="Pro residues" evidence="1">
    <location>
        <begin position="415"/>
        <end position="425"/>
    </location>
</feature>
<evidence type="ECO:0000313" key="2">
    <source>
        <dbReference type="EnsemblPlants" id="Bo3g151510.1"/>
    </source>
</evidence>
<dbReference type="Gramene" id="Bo3g151510.1">
    <property type="protein sequence ID" value="Bo3g151510.1"/>
    <property type="gene ID" value="Bo3g151510"/>
</dbReference>
<proteinExistence type="predicted"/>
<organism evidence="2 3">
    <name type="scientific">Brassica oleracea var. oleracea</name>
    <dbReference type="NCBI Taxonomy" id="109376"/>
    <lineage>
        <taxon>Eukaryota</taxon>
        <taxon>Viridiplantae</taxon>
        <taxon>Streptophyta</taxon>
        <taxon>Embryophyta</taxon>
        <taxon>Tracheophyta</taxon>
        <taxon>Spermatophyta</taxon>
        <taxon>Magnoliopsida</taxon>
        <taxon>eudicotyledons</taxon>
        <taxon>Gunneridae</taxon>
        <taxon>Pentapetalae</taxon>
        <taxon>rosids</taxon>
        <taxon>malvids</taxon>
        <taxon>Brassicales</taxon>
        <taxon>Brassicaceae</taxon>
        <taxon>Brassiceae</taxon>
        <taxon>Brassica</taxon>
    </lineage>
</organism>
<accession>A0A0D3BJJ6</accession>
<dbReference type="AlphaFoldDB" id="A0A0D3BJJ6"/>
<dbReference type="Proteomes" id="UP000032141">
    <property type="component" value="Chromosome C3"/>
</dbReference>
<reference evidence="2 3" key="1">
    <citation type="journal article" date="2014" name="Genome Biol.">
        <title>Transcriptome and methylome profiling reveals relics of genome dominance in the mesopolyploid Brassica oleracea.</title>
        <authorList>
            <person name="Parkin I.A."/>
            <person name="Koh C."/>
            <person name="Tang H."/>
            <person name="Robinson S.J."/>
            <person name="Kagale S."/>
            <person name="Clarke W.E."/>
            <person name="Town C.D."/>
            <person name="Nixon J."/>
            <person name="Krishnakumar V."/>
            <person name="Bidwell S.L."/>
            <person name="Denoeud F."/>
            <person name="Belcram H."/>
            <person name="Links M.G."/>
            <person name="Just J."/>
            <person name="Clarke C."/>
            <person name="Bender T."/>
            <person name="Huebert T."/>
            <person name="Mason A.S."/>
            <person name="Pires J.C."/>
            <person name="Barker G."/>
            <person name="Moore J."/>
            <person name="Walley P.G."/>
            <person name="Manoli S."/>
            <person name="Batley J."/>
            <person name="Edwards D."/>
            <person name="Nelson M.N."/>
            <person name="Wang X."/>
            <person name="Paterson A.H."/>
            <person name="King G."/>
            <person name="Bancroft I."/>
            <person name="Chalhoub B."/>
            <person name="Sharpe A.G."/>
        </authorList>
    </citation>
    <scope>NUCLEOTIDE SEQUENCE</scope>
    <source>
        <strain evidence="2 3">cv. TO1000</strain>
    </source>
</reference>
<sequence>MEIGLPKRIAEAEAEHHVDKINNTCRLTVLGLLKKQLEDEYYEVLRDPVFGPILAINEHELGYSEKKNGDVDMKTIRLKHLTECKDWSRVDRVRLVYLCVICFLMAKDEKINIPHAYIRLVMDFDKLRKYPWGLYAYDLLLDSIKKARFKLKKNNYVLDGFSYALQIWLMEAIPDIGTLLGQKYKEVITSVRCQNWYGNGKVSYHDITALETSLEKKAVVFPFISDTGNNDVVASVTFRRDDEKKDERVDKIISLINAKFYWSKFVSQVEEDMRTQDQLHEKVDVVVEASQDQIDGTDEVAMESELEVSEKEEQVEPVAKRRVTRKAKDPGCESRKRHLLCQRAAEQNTGLDDQTKIFITELFNTSFNSMKEEVKKHMDHRYDKLDSEIAQLKQTVAAAIVSRNDVHASERPQPLAMPSPRPKRK</sequence>
<name>A0A0D3BJJ6_BRAOL</name>
<dbReference type="PANTHER" id="PTHR48449">
    <property type="entry name" value="DUF1985 DOMAIN-CONTAINING PROTEIN"/>
    <property type="match status" value="1"/>
</dbReference>
<evidence type="ECO:0000256" key="1">
    <source>
        <dbReference type="SAM" id="MobiDB-lite"/>
    </source>
</evidence>
<dbReference type="EnsemblPlants" id="Bo3g151510.1">
    <property type="protein sequence ID" value="Bo3g151510.1"/>
    <property type="gene ID" value="Bo3g151510"/>
</dbReference>
<evidence type="ECO:0000313" key="3">
    <source>
        <dbReference type="Proteomes" id="UP000032141"/>
    </source>
</evidence>
<evidence type="ECO:0008006" key="4">
    <source>
        <dbReference type="Google" id="ProtNLM"/>
    </source>
</evidence>
<reference evidence="2" key="2">
    <citation type="submission" date="2015-03" db="UniProtKB">
        <authorList>
            <consortium name="EnsemblPlants"/>
        </authorList>
    </citation>
    <scope>IDENTIFICATION</scope>
</reference>
<keyword evidence="3" id="KW-1185">Reference proteome</keyword>
<protein>
    <recommendedName>
        <fullName evidence="4">DUF1985 domain-containing protein</fullName>
    </recommendedName>
</protein>
<dbReference type="PANTHER" id="PTHR48449:SF1">
    <property type="entry name" value="DUF1985 DOMAIN-CONTAINING PROTEIN"/>
    <property type="match status" value="1"/>
</dbReference>
<dbReference type="HOGENOM" id="CLU_017415_6_0_1"/>
<feature type="region of interest" description="Disordered" evidence="1">
    <location>
        <begin position="403"/>
        <end position="425"/>
    </location>
</feature>